<evidence type="ECO:0000256" key="3">
    <source>
        <dbReference type="ARBA" id="ARBA00022552"/>
    </source>
</evidence>
<keyword evidence="6" id="KW-0949">S-adenosyl-L-methionine</keyword>
<dbReference type="InterPro" id="IPR036974">
    <property type="entry name" value="PUA_sf"/>
</dbReference>
<comment type="similarity">
    <text evidence="8">Belongs to the methyltransferase superfamily. RlmI family.</text>
</comment>
<evidence type="ECO:0000256" key="6">
    <source>
        <dbReference type="ARBA" id="ARBA00022691"/>
    </source>
</evidence>
<dbReference type="Gene3D" id="3.30.750.80">
    <property type="entry name" value="RNA methyltransferase domain (HRMD) like"/>
    <property type="match status" value="1"/>
</dbReference>
<dbReference type="SUPFAM" id="SSF53335">
    <property type="entry name" value="S-adenosyl-L-methionine-dependent methyltransferases"/>
    <property type="match status" value="1"/>
</dbReference>
<sequence>MTDSPALASLRLKKNEDRRLKQGHLWIFSNEIDTEATPLKNFEAGQVVQVEESNGRAIGIAYVNPNTLICARVLSRNPKVKLNQTFIKNRLQAALQLREMNFSELCYRLVFGESDGLPGLVIDRFNDVFVVQITTQGMERVKHDILQVLENLFHPQAIVVRNNSGSRELEGLPVAEDEVIGTLPEEIIITENGTQFAIPVKDGQKTGWFYDHRMARRRLQDLVQGKRVLDVFSYLGGWGLAAGVAGAAEVTCVDASEFALDGVDRNALLNGIAEKVITVQGNAFDVLKALKEEGHKYDVVIVDPPAFVKRKKDLKAGSEAYRRINEMAMRLIEKDGILVSASCSHHMTRDGLINQVQQAARHVDRHLQLFDQGHQGPDHPVHPSIPETEYIKTFFFKVSSSL</sequence>
<dbReference type="SMART" id="SM00359">
    <property type="entry name" value="PUA"/>
    <property type="match status" value="1"/>
</dbReference>
<dbReference type="Proteomes" id="UP000501466">
    <property type="component" value="Chromosome"/>
</dbReference>
<accession>A0A6F8PKH4</accession>
<dbReference type="CDD" id="cd02440">
    <property type="entry name" value="AdoMet_MTases"/>
    <property type="match status" value="1"/>
</dbReference>
<evidence type="ECO:0000313" key="11">
    <source>
        <dbReference type="Proteomes" id="UP000501466"/>
    </source>
</evidence>
<dbReference type="Gene3D" id="3.40.50.150">
    <property type="entry name" value="Vaccinia Virus protein VP39"/>
    <property type="match status" value="1"/>
</dbReference>
<evidence type="ECO:0000256" key="5">
    <source>
        <dbReference type="ARBA" id="ARBA00022679"/>
    </source>
</evidence>
<dbReference type="PANTHER" id="PTHR42873">
    <property type="entry name" value="RIBOSOMAL RNA LARGE SUBUNIT METHYLTRANSFERASE"/>
    <property type="match status" value="1"/>
</dbReference>
<dbReference type="Pfam" id="PF10672">
    <property type="entry name" value="Methyltrans_SAM"/>
    <property type="match status" value="1"/>
</dbReference>
<feature type="domain" description="PUA" evidence="9">
    <location>
        <begin position="8"/>
        <end position="96"/>
    </location>
</feature>
<keyword evidence="2" id="KW-0963">Cytoplasm</keyword>
<evidence type="ECO:0000256" key="1">
    <source>
        <dbReference type="ARBA" id="ARBA00004496"/>
    </source>
</evidence>
<dbReference type="InterPro" id="IPR015947">
    <property type="entry name" value="PUA-like_sf"/>
</dbReference>
<dbReference type="GO" id="GO:0008168">
    <property type="term" value="F:methyltransferase activity"/>
    <property type="evidence" value="ECO:0007669"/>
    <property type="project" value="UniProtKB-KW"/>
</dbReference>
<evidence type="ECO:0000313" key="10">
    <source>
        <dbReference type="EMBL" id="BBP42602.1"/>
    </source>
</evidence>
<dbReference type="InterPro" id="IPR029063">
    <property type="entry name" value="SAM-dependent_MTases_sf"/>
</dbReference>
<dbReference type="PANTHER" id="PTHR42873:SF1">
    <property type="entry name" value="S-ADENOSYLMETHIONINE-DEPENDENT METHYLTRANSFERASE DOMAIN-CONTAINING PROTEIN"/>
    <property type="match status" value="1"/>
</dbReference>
<dbReference type="PROSITE" id="PS50890">
    <property type="entry name" value="PUA"/>
    <property type="match status" value="1"/>
</dbReference>
<gene>
    <name evidence="10" type="ORF">THMIRHAT_03480</name>
</gene>
<keyword evidence="4 10" id="KW-0489">Methyltransferase</keyword>
<keyword evidence="3" id="KW-0698">rRNA processing</keyword>
<evidence type="ECO:0000256" key="2">
    <source>
        <dbReference type="ARBA" id="ARBA00022490"/>
    </source>
</evidence>
<evidence type="ECO:0000256" key="4">
    <source>
        <dbReference type="ARBA" id="ARBA00022603"/>
    </source>
</evidence>
<dbReference type="EMBL" id="AP021888">
    <property type="protein sequence ID" value="BBP42602.1"/>
    <property type="molecule type" value="Genomic_DNA"/>
</dbReference>
<dbReference type="InterPro" id="IPR002478">
    <property type="entry name" value="PUA"/>
</dbReference>
<dbReference type="RefSeq" id="WP_173290171.1">
    <property type="nucleotide sequence ID" value="NZ_AP021888.1"/>
</dbReference>
<dbReference type="AlphaFoldDB" id="A0A6F8PKH4"/>
<dbReference type="GO" id="GO:0005737">
    <property type="term" value="C:cytoplasm"/>
    <property type="evidence" value="ECO:0007669"/>
    <property type="project" value="UniProtKB-SubCell"/>
</dbReference>
<dbReference type="GO" id="GO:0032259">
    <property type="term" value="P:methylation"/>
    <property type="evidence" value="ECO:0007669"/>
    <property type="project" value="UniProtKB-KW"/>
</dbReference>
<dbReference type="Gene3D" id="2.30.130.10">
    <property type="entry name" value="PUA domain"/>
    <property type="match status" value="1"/>
</dbReference>
<evidence type="ECO:0000256" key="8">
    <source>
        <dbReference type="ARBA" id="ARBA00038091"/>
    </source>
</evidence>
<dbReference type="CDD" id="cd21153">
    <property type="entry name" value="PUA_RlmI"/>
    <property type="match status" value="1"/>
</dbReference>
<keyword evidence="7" id="KW-0694">RNA-binding</keyword>
<dbReference type="CDD" id="cd11572">
    <property type="entry name" value="RlmI_M_like"/>
    <property type="match status" value="1"/>
</dbReference>
<reference evidence="11" key="1">
    <citation type="submission" date="2019-11" db="EMBL/GenBank/DDBJ databases">
        <title>Isolation and characterization of two novel species in the genus Thiomicrorhabdus.</title>
        <authorList>
            <person name="Mochizuki J."/>
            <person name="Kojima H."/>
            <person name="Fukui M."/>
        </authorList>
    </citation>
    <scope>NUCLEOTIDE SEQUENCE [LARGE SCALE GENOMIC DNA]</scope>
    <source>
        <strain evidence="11">AkT22</strain>
    </source>
</reference>
<dbReference type="GO" id="GO:0006364">
    <property type="term" value="P:rRNA processing"/>
    <property type="evidence" value="ECO:0007669"/>
    <property type="project" value="UniProtKB-KW"/>
</dbReference>
<keyword evidence="11" id="KW-1185">Reference proteome</keyword>
<organism evidence="10 11">
    <name type="scientific">Thiosulfativibrio zosterae</name>
    <dbReference type="NCBI Taxonomy" id="2675053"/>
    <lineage>
        <taxon>Bacteria</taxon>
        <taxon>Pseudomonadati</taxon>
        <taxon>Pseudomonadota</taxon>
        <taxon>Gammaproteobacteria</taxon>
        <taxon>Thiotrichales</taxon>
        <taxon>Piscirickettsiaceae</taxon>
        <taxon>Thiosulfativibrio</taxon>
    </lineage>
</organism>
<dbReference type="Pfam" id="PF17785">
    <property type="entry name" value="PUA_3"/>
    <property type="match status" value="1"/>
</dbReference>
<dbReference type="InterPro" id="IPR019614">
    <property type="entry name" value="SAM-dep_methyl-trfase"/>
</dbReference>
<dbReference type="InterPro" id="IPR041532">
    <property type="entry name" value="RlmI-like_PUA"/>
</dbReference>
<dbReference type="KEGG" id="tzo:THMIRHAT_03480"/>
<comment type="subcellular location">
    <subcellularLocation>
        <location evidence="1">Cytoplasm</location>
    </subcellularLocation>
</comment>
<evidence type="ECO:0000259" key="9">
    <source>
        <dbReference type="SMART" id="SM00359"/>
    </source>
</evidence>
<protein>
    <submittedName>
        <fullName evidence="10">SAM-dependent methyltransferase</fullName>
    </submittedName>
</protein>
<dbReference type="GO" id="GO:0003723">
    <property type="term" value="F:RNA binding"/>
    <property type="evidence" value="ECO:0007669"/>
    <property type="project" value="UniProtKB-KW"/>
</dbReference>
<evidence type="ECO:0000256" key="7">
    <source>
        <dbReference type="ARBA" id="ARBA00022884"/>
    </source>
</evidence>
<name>A0A6F8PKH4_9GAMM</name>
<proteinExistence type="inferred from homology"/>
<keyword evidence="5 10" id="KW-0808">Transferase</keyword>
<dbReference type="SUPFAM" id="SSF88697">
    <property type="entry name" value="PUA domain-like"/>
    <property type="match status" value="1"/>
</dbReference>